<evidence type="ECO:0000313" key="3">
    <source>
        <dbReference type="Proteomes" id="UP000199170"/>
    </source>
</evidence>
<keyword evidence="2" id="KW-0269">Exonuclease</keyword>
<feature type="region of interest" description="Disordered" evidence="1">
    <location>
        <begin position="113"/>
        <end position="145"/>
    </location>
</feature>
<gene>
    <name evidence="2" type="ORF">SAMN04487946_10552</name>
</gene>
<dbReference type="RefSeq" id="WP_089767102.1">
    <property type="nucleotide sequence ID" value="NZ_FNPB01000005.1"/>
</dbReference>
<dbReference type="GO" id="GO:0004527">
    <property type="term" value="F:exonuclease activity"/>
    <property type="evidence" value="ECO:0007669"/>
    <property type="project" value="UniProtKB-KW"/>
</dbReference>
<dbReference type="EMBL" id="FNPB01000005">
    <property type="protein sequence ID" value="SDX99958.1"/>
    <property type="molecule type" value="Genomic_DNA"/>
</dbReference>
<proteinExistence type="predicted"/>
<sequence length="240" mass="26694">MPERPETIPISHLARAAYCPRQLYYARRDDDFEPPARVAAVRDLAFAYEDLRTTSDEALADRPIEVSPATYRANLAVLAEREDYDALVDPGVRDAFLRGRDCHGIAHKLLGVAPDPDDSVTEASAETPPPTPTIVSPGTPPPRGVWEPQRVRAVAVAKALSWEYRRPIPRALVEYPTHGIVRTVRLTTRNKSAYRRVLWTVRSMSGVPARTDETSKCDACEYRETCGTKTRSLKTLLGLG</sequence>
<accession>A0A1H3GBD2</accession>
<evidence type="ECO:0000313" key="2">
    <source>
        <dbReference type="EMBL" id="SDX99958.1"/>
    </source>
</evidence>
<evidence type="ECO:0000256" key="1">
    <source>
        <dbReference type="SAM" id="MobiDB-lite"/>
    </source>
</evidence>
<keyword evidence="2" id="KW-0378">Hydrolase</keyword>
<name>A0A1H3GBD2_9EURY</name>
<organism evidence="2 3">
    <name type="scientific">Halobellus clavatus</name>
    <dbReference type="NCBI Taxonomy" id="660517"/>
    <lineage>
        <taxon>Archaea</taxon>
        <taxon>Methanobacteriati</taxon>
        <taxon>Methanobacteriota</taxon>
        <taxon>Stenosarchaea group</taxon>
        <taxon>Halobacteria</taxon>
        <taxon>Halobacteriales</taxon>
        <taxon>Haloferacaceae</taxon>
        <taxon>Halobellus</taxon>
    </lineage>
</organism>
<dbReference type="AlphaFoldDB" id="A0A1H3GBD2"/>
<dbReference type="Proteomes" id="UP000199170">
    <property type="component" value="Unassembled WGS sequence"/>
</dbReference>
<feature type="compositionally biased region" description="Pro residues" evidence="1">
    <location>
        <begin position="127"/>
        <end position="143"/>
    </location>
</feature>
<reference evidence="3" key="1">
    <citation type="submission" date="2016-10" db="EMBL/GenBank/DDBJ databases">
        <authorList>
            <person name="Varghese N."/>
            <person name="Submissions S."/>
        </authorList>
    </citation>
    <scope>NUCLEOTIDE SEQUENCE [LARGE SCALE GENOMIC DNA]</scope>
    <source>
        <strain evidence="3">CGMCC 1.10118</strain>
    </source>
</reference>
<protein>
    <submittedName>
        <fullName evidence="2">CRISPR-associated exonuclease Cas4</fullName>
    </submittedName>
</protein>
<keyword evidence="3" id="KW-1185">Reference proteome</keyword>
<keyword evidence="2" id="KW-0540">Nuclease</keyword>